<organism evidence="1 2">
    <name type="scientific">Ralstonia insidiosa</name>
    <dbReference type="NCBI Taxonomy" id="190721"/>
    <lineage>
        <taxon>Bacteria</taxon>
        <taxon>Pseudomonadati</taxon>
        <taxon>Pseudomonadota</taxon>
        <taxon>Betaproteobacteria</taxon>
        <taxon>Burkholderiales</taxon>
        <taxon>Burkholderiaceae</taxon>
        <taxon>Ralstonia</taxon>
    </lineage>
</organism>
<protein>
    <submittedName>
        <fullName evidence="1">Uncharacterized protein</fullName>
    </submittedName>
</protein>
<proteinExistence type="predicted"/>
<geneLocation type="plasmid" evidence="2">
    <name>pri-1</name>
</geneLocation>
<dbReference type="AlphaFoldDB" id="A0A192A852"/>
<dbReference type="Proteomes" id="UP000078572">
    <property type="component" value="Plasmid pRI-1"/>
</dbReference>
<dbReference type="EMBL" id="CP016024">
    <property type="protein sequence ID" value="ANJ76523.1"/>
    <property type="molecule type" value="Genomic_DNA"/>
</dbReference>
<reference evidence="2" key="1">
    <citation type="submission" date="2016-06" db="EMBL/GenBank/DDBJ databases">
        <authorList>
            <person name="Xu Y."/>
            <person name="Nagy A."/>
            <person name="Yan X."/>
            <person name="Kim S.W."/>
            <person name="Haley B."/>
            <person name="Liu N.T."/>
            <person name="Nou X."/>
        </authorList>
    </citation>
    <scope>NUCLEOTIDE SEQUENCE [LARGE SCALE GENOMIC DNA]</scope>
    <source>
        <strain evidence="2">ATCC 49129</strain>
        <plasmid evidence="2">pri-1</plasmid>
    </source>
</reference>
<name>A0A192A852_9RALS</name>
<gene>
    <name evidence="1" type="ORF">A9Y76_28465</name>
</gene>
<sequence length="202" mass="23432">MVRTHTEMPPILNAKCLGIQWKANLVSDFDDDFPQRKGAFLSNVVGIVAQRPTRDALSIVVQLESRQLRVAAVDKLTGKQVVRREDWAAGLASYSARKADGRVIYAWSVLHPRMVKFFSVRRKHDSDPQRHLVRVPRQLSLQFRKQDVQNCRVLVAGAGRFMPNQVAQYFDIDDDTRLMVAHFFRYDRDIAFEFRQVQSHFF</sequence>
<evidence type="ECO:0000313" key="2">
    <source>
        <dbReference type="Proteomes" id="UP000078572"/>
    </source>
</evidence>
<accession>A0A192A852</accession>
<evidence type="ECO:0000313" key="1">
    <source>
        <dbReference type="EMBL" id="ANJ76523.1"/>
    </source>
</evidence>
<keyword evidence="2" id="KW-1185">Reference proteome</keyword>
<keyword evidence="1" id="KW-0614">Plasmid</keyword>